<dbReference type="EMBL" id="BARW01011174">
    <property type="protein sequence ID" value="GAI84768.1"/>
    <property type="molecule type" value="Genomic_DNA"/>
</dbReference>
<keyword evidence="1" id="KW-1133">Transmembrane helix</keyword>
<proteinExistence type="predicted"/>
<name>X1RVR0_9ZZZZ</name>
<accession>X1RVR0</accession>
<evidence type="ECO:0000256" key="1">
    <source>
        <dbReference type="SAM" id="Phobius"/>
    </source>
</evidence>
<evidence type="ECO:0008006" key="3">
    <source>
        <dbReference type="Google" id="ProtNLM"/>
    </source>
</evidence>
<keyword evidence="1" id="KW-0812">Transmembrane</keyword>
<dbReference type="AlphaFoldDB" id="X1RVR0"/>
<feature type="non-terminal residue" evidence="2">
    <location>
        <position position="130"/>
    </location>
</feature>
<evidence type="ECO:0000313" key="2">
    <source>
        <dbReference type="EMBL" id="GAI84768.1"/>
    </source>
</evidence>
<sequence>MHTIKTPESTIFQIEKEISGKNFVAGFAMGSLQRIKFANNLFLIFIMIAFVILETVLLYNFIKFERFKDKKEKEVNLFKEIGALSTGFAHEFRNSLHTLSLLARDMNKEKKLILIEEIARMRSVMDSLKS</sequence>
<organism evidence="2">
    <name type="scientific">marine sediment metagenome</name>
    <dbReference type="NCBI Taxonomy" id="412755"/>
    <lineage>
        <taxon>unclassified sequences</taxon>
        <taxon>metagenomes</taxon>
        <taxon>ecological metagenomes</taxon>
    </lineage>
</organism>
<protein>
    <recommendedName>
        <fullName evidence="3">Signal transduction histidine kinase dimerisation/phosphoacceptor domain-containing protein</fullName>
    </recommendedName>
</protein>
<comment type="caution">
    <text evidence="2">The sequence shown here is derived from an EMBL/GenBank/DDBJ whole genome shotgun (WGS) entry which is preliminary data.</text>
</comment>
<reference evidence="2" key="1">
    <citation type="journal article" date="2014" name="Front. Microbiol.">
        <title>High frequency of phylogenetically diverse reductive dehalogenase-homologous genes in deep subseafloor sedimentary metagenomes.</title>
        <authorList>
            <person name="Kawai M."/>
            <person name="Futagami T."/>
            <person name="Toyoda A."/>
            <person name="Takaki Y."/>
            <person name="Nishi S."/>
            <person name="Hori S."/>
            <person name="Arai W."/>
            <person name="Tsubouchi T."/>
            <person name="Morono Y."/>
            <person name="Uchiyama I."/>
            <person name="Ito T."/>
            <person name="Fujiyama A."/>
            <person name="Inagaki F."/>
            <person name="Takami H."/>
        </authorList>
    </citation>
    <scope>NUCLEOTIDE SEQUENCE</scope>
    <source>
        <strain evidence="2">Expedition CK06-06</strain>
    </source>
</reference>
<keyword evidence="1" id="KW-0472">Membrane</keyword>
<feature type="transmembrane region" description="Helical" evidence="1">
    <location>
        <begin position="41"/>
        <end position="62"/>
    </location>
</feature>
<gene>
    <name evidence="2" type="ORF">S12H4_21662</name>
</gene>